<gene>
    <name evidence="3" type="ORF">Terrestrivirus5_54</name>
</gene>
<protein>
    <recommendedName>
        <fullName evidence="4">Transmembrane protein</fullName>
    </recommendedName>
</protein>
<feature type="transmembrane region" description="Helical" evidence="2">
    <location>
        <begin position="124"/>
        <end position="143"/>
    </location>
</feature>
<evidence type="ECO:0000313" key="3">
    <source>
        <dbReference type="EMBL" id="AYV76232.1"/>
    </source>
</evidence>
<evidence type="ECO:0000256" key="2">
    <source>
        <dbReference type="SAM" id="Phobius"/>
    </source>
</evidence>
<keyword evidence="2" id="KW-1133">Transmembrane helix</keyword>
<accession>A0A3G4ZMZ5</accession>
<feature type="compositionally biased region" description="Polar residues" evidence="1">
    <location>
        <begin position="208"/>
        <end position="222"/>
    </location>
</feature>
<sequence length="230" mass="26265">MFRTFSQQWFISNGFAGLSKMSGYMKQAGNRFMHTEAQQTGGHSDQIKQIAGKVTMKERVVTHLSNPTTLLVASFAYGFALTDPINIVKNPVSTMFFGSVFGGVGATVASLIKDRAFLPMPAYPFISGILYVASFYRVSYAFVDKMRDDREFRHTERKIREVLLEEETKREKHIREIYKQEEDRKNKLIQERLKIEQAKGTLVAENSLRPQNPPNMQNSIILSENGDEKK</sequence>
<name>A0A3G4ZMZ5_9VIRU</name>
<evidence type="ECO:0000256" key="1">
    <source>
        <dbReference type="SAM" id="MobiDB-lite"/>
    </source>
</evidence>
<proteinExistence type="predicted"/>
<keyword evidence="2" id="KW-0472">Membrane</keyword>
<feature type="region of interest" description="Disordered" evidence="1">
    <location>
        <begin position="206"/>
        <end position="230"/>
    </location>
</feature>
<feature type="transmembrane region" description="Helical" evidence="2">
    <location>
        <begin position="94"/>
        <end position="112"/>
    </location>
</feature>
<organism evidence="3">
    <name type="scientific">Terrestrivirus sp</name>
    <dbReference type="NCBI Taxonomy" id="2487775"/>
    <lineage>
        <taxon>Viruses</taxon>
        <taxon>Varidnaviria</taxon>
        <taxon>Bamfordvirae</taxon>
        <taxon>Nucleocytoviricota</taxon>
        <taxon>Megaviricetes</taxon>
        <taxon>Imitervirales</taxon>
        <taxon>Mimiviridae</taxon>
        <taxon>Klosneuvirinae</taxon>
    </lineage>
</organism>
<keyword evidence="2" id="KW-0812">Transmembrane</keyword>
<dbReference type="EMBL" id="MK071983">
    <property type="protein sequence ID" value="AYV76232.1"/>
    <property type="molecule type" value="Genomic_DNA"/>
</dbReference>
<evidence type="ECO:0008006" key="4">
    <source>
        <dbReference type="Google" id="ProtNLM"/>
    </source>
</evidence>
<reference evidence="3" key="1">
    <citation type="submission" date="2018-10" db="EMBL/GenBank/DDBJ databases">
        <title>Hidden diversity of soil giant viruses.</title>
        <authorList>
            <person name="Schulz F."/>
            <person name="Alteio L."/>
            <person name="Goudeau D."/>
            <person name="Ryan E.M."/>
            <person name="Malmstrom R.R."/>
            <person name="Blanchard J."/>
            <person name="Woyke T."/>
        </authorList>
    </citation>
    <scope>NUCLEOTIDE SEQUENCE</scope>
    <source>
        <strain evidence="3">TEV1</strain>
    </source>
</reference>